<evidence type="ECO:0000256" key="4">
    <source>
        <dbReference type="ARBA" id="ARBA00022989"/>
    </source>
</evidence>
<feature type="transmembrane region" description="Helical" evidence="10">
    <location>
        <begin position="395"/>
        <end position="417"/>
    </location>
</feature>
<feature type="transmembrane region" description="Helical" evidence="10">
    <location>
        <begin position="200"/>
        <end position="224"/>
    </location>
</feature>
<feature type="transmembrane region" description="Helical" evidence="10">
    <location>
        <begin position="365"/>
        <end position="389"/>
    </location>
</feature>
<keyword evidence="5" id="KW-0406">Ion transport</keyword>
<feature type="transmembrane region" description="Helical" evidence="10">
    <location>
        <begin position="236"/>
        <end position="259"/>
    </location>
</feature>
<feature type="transmembrane region" description="Helical" evidence="10">
    <location>
        <begin position="29"/>
        <end position="48"/>
    </location>
</feature>
<protein>
    <submittedName>
        <fullName evidence="11">Chloride channel protein</fullName>
    </submittedName>
</protein>
<dbReference type="Pfam" id="PF00654">
    <property type="entry name" value="Voltage_CLC"/>
    <property type="match status" value="1"/>
</dbReference>
<dbReference type="RefSeq" id="WP_160734736.1">
    <property type="nucleotide sequence ID" value="NZ_WTYT01000001.1"/>
</dbReference>
<dbReference type="Gene3D" id="1.10.3080.10">
    <property type="entry name" value="Clc chloride channel"/>
    <property type="match status" value="1"/>
</dbReference>
<organism evidence="11 12">
    <name type="scientific">Altericroceibacterium endophyticum</name>
    <dbReference type="NCBI Taxonomy" id="1808508"/>
    <lineage>
        <taxon>Bacteria</taxon>
        <taxon>Pseudomonadati</taxon>
        <taxon>Pseudomonadota</taxon>
        <taxon>Alphaproteobacteria</taxon>
        <taxon>Sphingomonadales</taxon>
        <taxon>Erythrobacteraceae</taxon>
        <taxon>Altericroceibacterium</taxon>
    </lineage>
</organism>
<keyword evidence="12" id="KW-1185">Reference proteome</keyword>
<dbReference type="EMBL" id="WTYT01000001">
    <property type="protein sequence ID" value="MXO64286.1"/>
    <property type="molecule type" value="Genomic_DNA"/>
</dbReference>
<dbReference type="GO" id="GO:0034707">
    <property type="term" value="C:chloride channel complex"/>
    <property type="evidence" value="ECO:0007669"/>
    <property type="project" value="UniProtKB-KW"/>
</dbReference>
<evidence type="ECO:0000256" key="7">
    <source>
        <dbReference type="ARBA" id="ARBA00023173"/>
    </source>
</evidence>
<reference evidence="11 12" key="1">
    <citation type="submission" date="2019-12" db="EMBL/GenBank/DDBJ databases">
        <title>Genomic-based taxomic classification of the family Erythrobacteraceae.</title>
        <authorList>
            <person name="Xu L."/>
        </authorList>
    </citation>
    <scope>NUCLEOTIDE SEQUENCE [LARGE SCALE GENOMIC DNA]</scope>
    <source>
        <strain evidence="11 12">LMG 29518</strain>
    </source>
</reference>
<comment type="subcellular location">
    <subcellularLocation>
        <location evidence="1">Membrane</location>
        <topology evidence="1">Multi-pass membrane protein</topology>
    </subcellularLocation>
</comment>
<dbReference type="PANTHER" id="PTHR43427:SF6">
    <property type="entry name" value="CHLORIDE CHANNEL PROTEIN CLC-E"/>
    <property type="match status" value="1"/>
</dbReference>
<evidence type="ECO:0000256" key="10">
    <source>
        <dbReference type="SAM" id="Phobius"/>
    </source>
</evidence>
<evidence type="ECO:0000313" key="12">
    <source>
        <dbReference type="Proteomes" id="UP000438476"/>
    </source>
</evidence>
<proteinExistence type="predicted"/>
<gene>
    <name evidence="11" type="ORF">GRI91_00730</name>
</gene>
<dbReference type="OrthoDB" id="9767361at2"/>
<evidence type="ECO:0000256" key="3">
    <source>
        <dbReference type="ARBA" id="ARBA00022692"/>
    </source>
</evidence>
<dbReference type="AlphaFoldDB" id="A0A6I4T073"/>
<dbReference type="GO" id="GO:0005254">
    <property type="term" value="F:chloride channel activity"/>
    <property type="evidence" value="ECO:0007669"/>
    <property type="project" value="UniProtKB-KW"/>
</dbReference>
<keyword evidence="4 10" id="KW-1133">Transmembrane helix</keyword>
<keyword evidence="9" id="KW-0407">Ion channel</keyword>
<dbReference type="PANTHER" id="PTHR43427">
    <property type="entry name" value="CHLORIDE CHANNEL PROTEIN CLC-E"/>
    <property type="match status" value="1"/>
</dbReference>
<dbReference type="SUPFAM" id="SSF81340">
    <property type="entry name" value="Clc chloride channel"/>
    <property type="match status" value="1"/>
</dbReference>
<keyword evidence="6 10" id="KW-0472">Membrane</keyword>
<evidence type="ECO:0000256" key="8">
    <source>
        <dbReference type="ARBA" id="ARBA00023214"/>
    </source>
</evidence>
<feature type="transmembrane region" description="Helical" evidence="10">
    <location>
        <begin position="280"/>
        <end position="300"/>
    </location>
</feature>
<comment type="caution">
    <text evidence="11">The sequence shown here is derived from an EMBL/GenBank/DDBJ whole genome shotgun (WGS) entry which is preliminary data.</text>
</comment>
<feature type="transmembrane region" description="Helical" evidence="10">
    <location>
        <begin position="68"/>
        <end position="86"/>
    </location>
</feature>
<evidence type="ECO:0000256" key="6">
    <source>
        <dbReference type="ARBA" id="ARBA00023136"/>
    </source>
</evidence>
<keyword evidence="2" id="KW-0813">Transport</keyword>
<feature type="transmembrane region" description="Helical" evidence="10">
    <location>
        <begin position="164"/>
        <end position="188"/>
    </location>
</feature>
<dbReference type="CDD" id="cd01034">
    <property type="entry name" value="EriC_like"/>
    <property type="match status" value="1"/>
</dbReference>
<dbReference type="InterPro" id="IPR014743">
    <property type="entry name" value="Cl-channel_core"/>
</dbReference>
<evidence type="ECO:0000256" key="2">
    <source>
        <dbReference type="ARBA" id="ARBA00022448"/>
    </source>
</evidence>
<feature type="transmembrane region" description="Helical" evidence="10">
    <location>
        <begin position="324"/>
        <end position="353"/>
    </location>
</feature>
<keyword evidence="3 10" id="KW-0812">Transmembrane</keyword>
<accession>A0A6I4T073</accession>
<feature type="transmembrane region" description="Helical" evidence="10">
    <location>
        <begin position="118"/>
        <end position="136"/>
    </location>
</feature>
<dbReference type="PRINTS" id="PR00762">
    <property type="entry name" value="CLCHANNEL"/>
</dbReference>
<dbReference type="InterPro" id="IPR050368">
    <property type="entry name" value="ClC-type_chloride_channel"/>
</dbReference>
<dbReference type="Proteomes" id="UP000438476">
    <property type="component" value="Unassembled WGS sequence"/>
</dbReference>
<dbReference type="InterPro" id="IPR001807">
    <property type="entry name" value="ClC"/>
</dbReference>
<evidence type="ECO:0000256" key="1">
    <source>
        <dbReference type="ARBA" id="ARBA00004141"/>
    </source>
</evidence>
<keyword evidence="7" id="KW-0869">Chloride channel</keyword>
<sequence length="445" mass="45711">MKLLPNFAEHLSKALPNDIQRMDDWRRRVATFAGALMIGLVALVFAWAGDFVQDQFNRIQAAEPYAPLILTPLLFVVLASVTRTLAPEARGSGIPQVIAASRDVDGETARGLLSLKAGIAKIFLTLGALFGGASVGREGPTVQLGGAIMVQMHRLFGARVTPGVLISGGAAGVAAAFNTPLAGIAFAIEELAVAYEQRVAVLVMGAVMIAGLTSQGLAGSYVYFGEMSASLPLDTVLIAAPMAGFIGGILGGCFARMFLALSGPKGRWRPLLSKRPIITALICGIIVAVLGIITGGASWGTGYEPTRALLEGAEGTYLFGPAKFIASLATSASGIPGGIFAPSLAVGGGIGNLMTPLFPAEQASAIILLGMAGYFVGVVRAPLTAVIILSETTGSTGAILPLFATALIADWAGGLVCKQRLYHALAGDFIKKRPGGPDPAQGLKA</sequence>
<evidence type="ECO:0000256" key="9">
    <source>
        <dbReference type="ARBA" id="ARBA00023303"/>
    </source>
</evidence>
<evidence type="ECO:0000256" key="5">
    <source>
        <dbReference type="ARBA" id="ARBA00023065"/>
    </source>
</evidence>
<name>A0A6I4T073_9SPHN</name>
<keyword evidence="8" id="KW-0868">Chloride</keyword>
<evidence type="ECO:0000313" key="11">
    <source>
        <dbReference type="EMBL" id="MXO64286.1"/>
    </source>
</evidence>